<reference evidence="1 2" key="1">
    <citation type="journal article" date="2012" name="FEMS Yeast Res.">
        <title>The genome sequence of the wine yeast VIN7 reveals an allotriploid hybrid genome with Saccharomyces cerevisiae and Saccharomyces kudriavzevii origins.</title>
        <authorList>
            <person name="Borneman A.R."/>
            <person name="Desany B.A."/>
            <person name="Riches D."/>
            <person name="Affourtit J.P."/>
            <person name="Forgan A.H."/>
            <person name="Pretorius I.S."/>
            <person name="Egholm M."/>
            <person name="Chambers P.J."/>
        </authorList>
    </citation>
    <scope>NUCLEOTIDE SEQUENCE [LARGE SCALE GENOMIC DNA]</scope>
    <source>
        <strain evidence="1 2">VIN7</strain>
    </source>
</reference>
<comment type="caution">
    <text evidence="1">The sequence shown here is derived from an EMBL/GenBank/DDBJ whole genome shotgun (WGS) entry which is preliminary data.</text>
</comment>
<protein>
    <submittedName>
        <fullName evidence="1">Uncharacterized protein</fullName>
    </submittedName>
</protein>
<sequence>MFFYSYTIINRSWRLNSKLVIFRDGSSRAAKLINYLDDALSFCAVEKVFVSAHNRLYYFDYNLRTYVLPSTTCNNGLKESKKGRASKITLNLVFGCYFYVR</sequence>
<dbReference type="EMBL" id="AGVY01000310">
    <property type="protein sequence ID" value="EHN01119.1"/>
    <property type="molecule type" value="Genomic_DNA"/>
</dbReference>
<accession>H0GYK6</accession>
<gene>
    <name evidence="1" type="ORF">VIN7_8811</name>
</gene>
<evidence type="ECO:0000313" key="1">
    <source>
        <dbReference type="EMBL" id="EHN01119.1"/>
    </source>
</evidence>
<dbReference type="HOGENOM" id="CLU_2293290_0_0_1"/>
<dbReference type="AlphaFoldDB" id="H0GYK6"/>
<dbReference type="Proteomes" id="UP000009009">
    <property type="component" value="Unassembled WGS sequence"/>
</dbReference>
<keyword evidence="2" id="KW-1185">Reference proteome</keyword>
<proteinExistence type="predicted"/>
<organism evidence="1 2">
    <name type="scientific">Saccharomyces cerevisiae x Saccharomyces kudriavzevii (strain VIN7)</name>
    <name type="common">Yeast</name>
    <dbReference type="NCBI Taxonomy" id="1095631"/>
    <lineage>
        <taxon>Eukaryota</taxon>
        <taxon>Fungi</taxon>
        <taxon>Dikarya</taxon>
        <taxon>Ascomycota</taxon>
        <taxon>Saccharomycotina</taxon>
        <taxon>Saccharomycetes</taxon>
        <taxon>Saccharomycetales</taxon>
        <taxon>Saccharomycetaceae</taxon>
        <taxon>Saccharomyces</taxon>
    </lineage>
</organism>
<name>H0GYK6_SACCK</name>
<evidence type="ECO:0000313" key="2">
    <source>
        <dbReference type="Proteomes" id="UP000009009"/>
    </source>
</evidence>